<keyword evidence="6 8" id="KW-0961">Cell wall biogenesis/degradation</keyword>
<comment type="caution">
    <text evidence="9">The sequence shown here is derived from an EMBL/GenBank/DDBJ whole genome shotgun (WGS) entry which is preliminary data.</text>
</comment>
<reference evidence="9 10" key="1">
    <citation type="submission" date="2019-07" db="EMBL/GenBank/DDBJ databases">
        <title>Genomic Encyclopedia of Type Strains, Phase I: the one thousand microbial genomes (KMG-I) project.</title>
        <authorList>
            <person name="Kyrpides N."/>
        </authorList>
    </citation>
    <scope>NUCLEOTIDE SEQUENCE [LARGE SCALE GENOMIC DNA]</scope>
    <source>
        <strain evidence="9 10">DSM 13558</strain>
    </source>
</reference>
<protein>
    <recommendedName>
        <fullName evidence="7 8">Glutamate racemase</fullName>
        <ecNumber evidence="2 8">5.1.1.3</ecNumber>
    </recommendedName>
</protein>
<organism evidence="9 10">
    <name type="scientific">Sedimentibacter saalensis</name>
    <dbReference type="NCBI Taxonomy" id="130788"/>
    <lineage>
        <taxon>Bacteria</taxon>
        <taxon>Bacillati</taxon>
        <taxon>Bacillota</taxon>
        <taxon>Tissierellia</taxon>
        <taxon>Sedimentibacter</taxon>
    </lineage>
</organism>
<gene>
    <name evidence="8" type="primary">murI</name>
    <name evidence="9" type="ORF">LY60_02607</name>
</gene>
<name>A0A562J7B6_9FIRM</name>
<sequence>MKIGVFDSGIGGITVLHDAVKMLPNEDYIYYADTMNVPYGTKPKEEVKKYIFYAIDFIVSQGVKAIVVACNTATSVAIEELRNRYSIPIIGMEPAVKPAVEKNKNADKRILVTATELTLKQDKLQNLIAKLDNEHIVDLLSLQELVRFAEKFDFSEETVLPYLKERLSNFDLSNYGTVVLGCTHFTFFKDMIQKLLPEDVDIIDGNMGTVNNLRRILEEMNLLNEGNGSIDFYNSGVRVEDQEKLRQYKDLLKQLD</sequence>
<dbReference type="GO" id="GO:0008881">
    <property type="term" value="F:glutamate racemase activity"/>
    <property type="evidence" value="ECO:0007669"/>
    <property type="project" value="UniProtKB-UniRule"/>
</dbReference>
<dbReference type="SUPFAM" id="SSF53681">
    <property type="entry name" value="Aspartate/glutamate racemase"/>
    <property type="match status" value="2"/>
</dbReference>
<feature type="binding site" evidence="8">
    <location>
        <begin position="71"/>
        <end position="72"/>
    </location>
    <ligand>
        <name>substrate</name>
    </ligand>
</feature>
<dbReference type="FunFam" id="3.40.50.1860:FF:000002">
    <property type="entry name" value="Glutamate racemase"/>
    <property type="match status" value="1"/>
</dbReference>
<comment type="catalytic activity">
    <reaction evidence="1 8">
        <text>L-glutamate = D-glutamate</text>
        <dbReference type="Rhea" id="RHEA:12813"/>
        <dbReference type="ChEBI" id="CHEBI:29985"/>
        <dbReference type="ChEBI" id="CHEBI:29986"/>
        <dbReference type="EC" id="5.1.1.3"/>
    </reaction>
</comment>
<keyword evidence="10" id="KW-1185">Reference proteome</keyword>
<dbReference type="PANTHER" id="PTHR21198">
    <property type="entry name" value="GLUTAMATE RACEMASE"/>
    <property type="match status" value="1"/>
</dbReference>
<dbReference type="Proteomes" id="UP000315343">
    <property type="component" value="Unassembled WGS sequence"/>
</dbReference>
<dbReference type="InterPro" id="IPR001920">
    <property type="entry name" value="Asp/Glu_race"/>
</dbReference>
<keyword evidence="3 8" id="KW-0133">Cell shape</keyword>
<feature type="binding site" evidence="8">
    <location>
        <begin position="183"/>
        <end position="184"/>
    </location>
    <ligand>
        <name>substrate</name>
    </ligand>
</feature>
<dbReference type="InterPro" id="IPR018187">
    <property type="entry name" value="Asp/Glu_racemase_AS_1"/>
</dbReference>
<comment type="similarity">
    <text evidence="8">Belongs to the aspartate/glutamate racemases family.</text>
</comment>
<keyword evidence="4 8" id="KW-0573">Peptidoglycan synthesis</keyword>
<dbReference type="UniPathway" id="UPA00219"/>
<evidence type="ECO:0000256" key="7">
    <source>
        <dbReference type="ARBA" id="ARBA00070053"/>
    </source>
</evidence>
<dbReference type="HAMAP" id="MF_00258">
    <property type="entry name" value="Glu_racemase"/>
    <property type="match status" value="1"/>
</dbReference>
<dbReference type="AlphaFoldDB" id="A0A562J7B6"/>
<keyword evidence="5 8" id="KW-0413">Isomerase</keyword>
<accession>A0A562J7B6</accession>
<evidence type="ECO:0000313" key="10">
    <source>
        <dbReference type="Proteomes" id="UP000315343"/>
    </source>
</evidence>
<comment type="pathway">
    <text evidence="8">Cell wall biogenesis; peptidoglycan biosynthesis.</text>
</comment>
<dbReference type="GO" id="GO:0008360">
    <property type="term" value="P:regulation of cell shape"/>
    <property type="evidence" value="ECO:0007669"/>
    <property type="project" value="UniProtKB-KW"/>
</dbReference>
<evidence type="ECO:0000256" key="8">
    <source>
        <dbReference type="HAMAP-Rule" id="MF_00258"/>
    </source>
</evidence>
<evidence type="ECO:0000256" key="2">
    <source>
        <dbReference type="ARBA" id="ARBA00013090"/>
    </source>
</evidence>
<evidence type="ECO:0000256" key="1">
    <source>
        <dbReference type="ARBA" id="ARBA00001602"/>
    </source>
</evidence>
<dbReference type="RefSeq" id="WP_145084383.1">
    <property type="nucleotide sequence ID" value="NZ_DAMBUX010000028.1"/>
</dbReference>
<comment type="function">
    <text evidence="8">Provides the (R)-glutamate required for cell wall biosynthesis.</text>
</comment>
<evidence type="ECO:0000256" key="3">
    <source>
        <dbReference type="ARBA" id="ARBA00022960"/>
    </source>
</evidence>
<dbReference type="InterPro" id="IPR004391">
    <property type="entry name" value="Glu_race"/>
</dbReference>
<feature type="binding site" evidence="8">
    <location>
        <begin position="39"/>
        <end position="40"/>
    </location>
    <ligand>
        <name>substrate</name>
    </ligand>
</feature>
<dbReference type="Gene3D" id="3.40.50.1860">
    <property type="match status" value="2"/>
</dbReference>
<feature type="active site" description="Proton donor/acceptor" evidence="8">
    <location>
        <position position="70"/>
    </location>
</feature>
<feature type="active site" description="Proton donor/acceptor" evidence="8">
    <location>
        <position position="182"/>
    </location>
</feature>
<feature type="binding site" evidence="8">
    <location>
        <begin position="7"/>
        <end position="8"/>
    </location>
    <ligand>
        <name>substrate</name>
    </ligand>
</feature>
<evidence type="ECO:0000256" key="4">
    <source>
        <dbReference type="ARBA" id="ARBA00022984"/>
    </source>
</evidence>
<evidence type="ECO:0000313" key="9">
    <source>
        <dbReference type="EMBL" id="TWH79079.1"/>
    </source>
</evidence>
<dbReference type="PROSITE" id="PS00923">
    <property type="entry name" value="ASP_GLU_RACEMASE_1"/>
    <property type="match status" value="1"/>
</dbReference>
<dbReference type="NCBIfam" id="TIGR00067">
    <property type="entry name" value="glut_race"/>
    <property type="match status" value="1"/>
</dbReference>
<dbReference type="EMBL" id="VLKH01000007">
    <property type="protein sequence ID" value="TWH79079.1"/>
    <property type="molecule type" value="Genomic_DNA"/>
</dbReference>
<dbReference type="EC" id="5.1.1.3" evidence="2 8"/>
<dbReference type="InterPro" id="IPR015942">
    <property type="entry name" value="Asp/Glu/hydantoin_racemase"/>
</dbReference>
<evidence type="ECO:0000256" key="6">
    <source>
        <dbReference type="ARBA" id="ARBA00023316"/>
    </source>
</evidence>
<dbReference type="Pfam" id="PF01177">
    <property type="entry name" value="Asp_Glu_race"/>
    <property type="match status" value="1"/>
</dbReference>
<evidence type="ECO:0000256" key="5">
    <source>
        <dbReference type="ARBA" id="ARBA00023235"/>
    </source>
</evidence>
<dbReference type="OrthoDB" id="9801055at2"/>
<proteinExistence type="inferred from homology"/>
<dbReference type="PANTHER" id="PTHR21198:SF3">
    <property type="entry name" value="GLUTAMATE RACEMASE"/>
    <property type="match status" value="1"/>
</dbReference>
<dbReference type="GO" id="GO:0071555">
    <property type="term" value="P:cell wall organization"/>
    <property type="evidence" value="ECO:0007669"/>
    <property type="project" value="UniProtKB-KW"/>
</dbReference>
<dbReference type="GO" id="GO:0009252">
    <property type="term" value="P:peptidoglycan biosynthetic process"/>
    <property type="evidence" value="ECO:0007669"/>
    <property type="project" value="UniProtKB-UniRule"/>
</dbReference>